<evidence type="ECO:0000313" key="3">
    <source>
        <dbReference type="Proteomes" id="UP000821837"/>
    </source>
</evidence>
<reference evidence="2" key="1">
    <citation type="journal article" date="2020" name="Cell">
        <title>Large-Scale Comparative Analyses of Tick Genomes Elucidate Their Genetic Diversity and Vector Capacities.</title>
        <authorList>
            <consortium name="Tick Genome and Microbiome Consortium (TIGMIC)"/>
            <person name="Jia N."/>
            <person name="Wang J."/>
            <person name="Shi W."/>
            <person name="Du L."/>
            <person name="Sun Y."/>
            <person name="Zhan W."/>
            <person name="Jiang J.F."/>
            <person name="Wang Q."/>
            <person name="Zhang B."/>
            <person name="Ji P."/>
            <person name="Bell-Sakyi L."/>
            <person name="Cui X.M."/>
            <person name="Yuan T.T."/>
            <person name="Jiang B.G."/>
            <person name="Yang W.F."/>
            <person name="Lam T.T."/>
            <person name="Chang Q.C."/>
            <person name="Ding S.J."/>
            <person name="Wang X.J."/>
            <person name="Zhu J.G."/>
            <person name="Ruan X.D."/>
            <person name="Zhao L."/>
            <person name="Wei J.T."/>
            <person name="Ye R.Z."/>
            <person name="Que T.C."/>
            <person name="Du C.H."/>
            <person name="Zhou Y.H."/>
            <person name="Cheng J.X."/>
            <person name="Dai P.F."/>
            <person name="Guo W.B."/>
            <person name="Han X.H."/>
            <person name="Huang E.J."/>
            <person name="Li L.F."/>
            <person name="Wei W."/>
            <person name="Gao Y.C."/>
            <person name="Liu J.Z."/>
            <person name="Shao H.Z."/>
            <person name="Wang X."/>
            <person name="Wang C.C."/>
            <person name="Yang T.C."/>
            <person name="Huo Q.B."/>
            <person name="Li W."/>
            <person name="Chen H.Y."/>
            <person name="Chen S.E."/>
            <person name="Zhou L.G."/>
            <person name="Ni X.B."/>
            <person name="Tian J.H."/>
            <person name="Sheng Y."/>
            <person name="Liu T."/>
            <person name="Pan Y.S."/>
            <person name="Xia L.Y."/>
            <person name="Li J."/>
            <person name="Zhao F."/>
            <person name="Cao W.C."/>
        </authorList>
    </citation>
    <scope>NUCLEOTIDE SEQUENCE</scope>
    <source>
        <strain evidence="2">Rsan-2018</strain>
    </source>
</reference>
<dbReference type="EMBL" id="JABSTV010001248">
    <property type="protein sequence ID" value="KAH7970034.1"/>
    <property type="molecule type" value="Genomic_DNA"/>
</dbReference>
<comment type="caution">
    <text evidence="2">The sequence shown here is derived from an EMBL/GenBank/DDBJ whole genome shotgun (WGS) entry which is preliminary data.</text>
</comment>
<name>A0A9D4T4Q8_RHISA</name>
<feature type="compositionally biased region" description="Polar residues" evidence="1">
    <location>
        <begin position="159"/>
        <end position="170"/>
    </location>
</feature>
<reference evidence="2" key="2">
    <citation type="submission" date="2021-09" db="EMBL/GenBank/DDBJ databases">
        <authorList>
            <person name="Jia N."/>
            <person name="Wang J."/>
            <person name="Shi W."/>
            <person name="Du L."/>
            <person name="Sun Y."/>
            <person name="Zhan W."/>
            <person name="Jiang J."/>
            <person name="Wang Q."/>
            <person name="Zhang B."/>
            <person name="Ji P."/>
            <person name="Sakyi L.B."/>
            <person name="Cui X."/>
            <person name="Yuan T."/>
            <person name="Jiang B."/>
            <person name="Yang W."/>
            <person name="Lam T.T.-Y."/>
            <person name="Chang Q."/>
            <person name="Ding S."/>
            <person name="Wang X."/>
            <person name="Zhu J."/>
            <person name="Ruan X."/>
            <person name="Zhao L."/>
            <person name="Wei J."/>
            <person name="Que T."/>
            <person name="Du C."/>
            <person name="Cheng J."/>
            <person name="Dai P."/>
            <person name="Han X."/>
            <person name="Huang E."/>
            <person name="Gao Y."/>
            <person name="Liu J."/>
            <person name="Shao H."/>
            <person name="Ye R."/>
            <person name="Li L."/>
            <person name="Wei W."/>
            <person name="Wang X."/>
            <person name="Wang C."/>
            <person name="Huo Q."/>
            <person name="Li W."/>
            <person name="Guo W."/>
            <person name="Chen H."/>
            <person name="Chen S."/>
            <person name="Zhou L."/>
            <person name="Zhou L."/>
            <person name="Ni X."/>
            <person name="Tian J."/>
            <person name="Zhou Y."/>
            <person name="Sheng Y."/>
            <person name="Liu T."/>
            <person name="Pan Y."/>
            <person name="Xia L."/>
            <person name="Li J."/>
            <person name="Zhao F."/>
            <person name="Cao W."/>
        </authorList>
    </citation>
    <scope>NUCLEOTIDE SEQUENCE</scope>
    <source>
        <strain evidence="2">Rsan-2018</strain>
        <tissue evidence="2">Larvae</tissue>
    </source>
</reference>
<feature type="region of interest" description="Disordered" evidence="1">
    <location>
        <begin position="156"/>
        <end position="179"/>
    </location>
</feature>
<gene>
    <name evidence="2" type="ORF">HPB52_023923</name>
</gene>
<protein>
    <submittedName>
        <fullName evidence="2">Uncharacterized protein</fullName>
    </submittedName>
</protein>
<organism evidence="2 3">
    <name type="scientific">Rhipicephalus sanguineus</name>
    <name type="common">Brown dog tick</name>
    <name type="synonym">Ixodes sanguineus</name>
    <dbReference type="NCBI Taxonomy" id="34632"/>
    <lineage>
        <taxon>Eukaryota</taxon>
        <taxon>Metazoa</taxon>
        <taxon>Ecdysozoa</taxon>
        <taxon>Arthropoda</taxon>
        <taxon>Chelicerata</taxon>
        <taxon>Arachnida</taxon>
        <taxon>Acari</taxon>
        <taxon>Parasitiformes</taxon>
        <taxon>Ixodida</taxon>
        <taxon>Ixodoidea</taxon>
        <taxon>Ixodidae</taxon>
        <taxon>Rhipicephalinae</taxon>
        <taxon>Rhipicephalus</taxon>
        <taxon>Rhipicephalus</taxon>
    </lineage>
</organism>
<accession>A0A9D4T4Q8</accession>
<evidence type="ECO:0000256" key="1">
    <source>
        <dbReference type="SAM" id="MobiDB-lite"/>
    </source>
</evidence>
<dbReference type="Proteomes" id="UP000821837">
    <property type="component" value="Unassembled WGS sequence"/>
</dbReference>
<keyword evidence="3" id="KW-1185">Reference proteome</keyword>
<dbReference type="AlphaFoldDB" id="A0A9D4T4Q8"/>
<proteinExistence type="predicted"/>
<evidence type="ECO:0000313" key="2">
    <source>
        <dbReference type="EMBL" id="KAH7970034.1"/>
    </source>
</evidence>
<sequence>MGAWGLTTMERCPMTHGATSHIAARACSLPGSVVVPPASTLFAIDGGRRLNVARCAVRKVLRSRQDYLAERLAHRYGPGHVATLPPAEGIAQPPLDDRFRRAGAGFLNLPWPRWSWRADTGFVNLPLPRWSRRADVGFRDVPLVLKGTTPCCQNPRVFGSSSSTVAQSHRSSTRRPCGS</sequence>